<dbReference type="GO" id="GO:0015937">
    <property type="term" value="P:coenzyme A biosynthetic process"/>
    <property type="evidence" value="ECO:0007669"/>
    <property type="project" value="UniProtKB-KW"/>
</dbReference>
<dbReference type="Pfam" id="PF03630">
    <property type="entry name" value="Fumble"/>
    <property type="match status" value="1"/>
</dbReference>
<comment type="catalytic activity">
    <reaction evidence="1">
        <text>(R)-pantothenate + ATP = (R)-4'-phosphopantothenate + ADP + H(+)</text>
        <dbReference type="Rhea" id="RHEA:16373"/>
        <dbReference type="ChEBI" id="CHEBI:10986"/>
        <dbReference type="ChEBI" id="CHEBI:15378"/>
        <dbReference type="ChEBI" id="CHEBI:29032"/>
        <dbReference type="ChEBI" id="CHEBI:30616"/>
        <dbReference type="ChEBI" id="CHEBI:456216"/>
        <dbReference type="EC" id="2.7.1.33"/>
    </reaction>
</comment>
<keyword evidence="7" id="KW-0547">Nucleotide-binding</keyword>
<sequence length="420" mass="46101">MAALEAAPVQLGTTEAQLDNDQGEARIGSNFDERGPDSSAISSFDHISPWALDIGGSLIKLVYFSREDNCSENDAMKRIAKKEGEVSNCSKNYRVLDGKLYFAKFETSKINECLDFIQSKQLHRSGCRFQEAPVNNNTIVKATGGGAYKFADLFKEKLGVSLDKEDEMDCLVAGANFLLKAVPHEAFTYMDGQKEFVQINPNDLFPYLLVNIGSGVSMIKVDGDGKYERVSGTCVGGGTFWGLGRLLTNCKSFDELLELSHRGNNRVIDMLVGDIFGGMDYAKIGLSATAIASSFGKAISENKELEDYRPEDVGRSLLRLISNNIGQIAYLNALLFGFKRIFFGGFFIRGHEDAMDTISVAVQFWSKGEAKAMFLSHEGFLGALGAFKSFEKHGLGNLMAHHLVEHSSMALPHVELNTLC</sequence>
<organism evidence="12 13">
    <name type="scientific">Nepenthes gracilis</name>
    <name type="common">Slender pitcher plant</name>
    <dbReference type="NCBI Taxonomy" id="150966"/>
    <lineage>
        <taxon>Eukaryota</taxon>
        <taxon>Viridiplantae</taxon>
        <taxon>Streptophyta</taxon>
        <taxon>Embryophyta</taxon>
        <taxon>Tracheophyta</taxon>
        <taxon>Spermatophyta</taxon>
        <taxon>Magnoliopsida</taxon>
        <taxon>eudicotyledons</taxon>
        <taxon>Gunneridae</taxon>
        <taxon>Pentapetalae</taxon>
        <taxon>Caryophyllales</taxon>
        <taxon>Nepenthaceae</taxon>
        <taxon>Nepenthes</taxon>
    </lineage>
</organism>
<dbReference type="FunFam" id="3.30.420.510:FF:000003">
    <property type="entry name" value="Pantothenate kinase 2"/>
    <property type="match status" value="1"/>
</dbReference>
<evidence type="ECO:0000256" key="10">
    <source>
        <dbReference type="ARBA" id="ARBA00022993"/>
    </source>
</evidence>
<dbReference type="InterPro" id="IPR004567">
    <property type="entry name" value="Type_II_PanK"/>
</dbReference>
<dbReference type="GO" id="GO:0005829">
    <property type="term" value="C:cytosol"/>
    <property type="evidence" value="ECO:0007669"/>
    <property type="project" value="TreeGrafter"/>
</dbReference>
<evidence type="ECO:0000256" key="2">
    <source>
        <dbReference type="ARBA" id="ARBA00004496"/>
    </source>
</evidence>
<keyword evidence="13" id="KW-1185">Reference proteome</keyword>
<evidence type="ECO:0000256" key="9">
    <source>
        <dbReference type="ARBA" id="ARBA00022840"/>
    </source>
</evidence>
<dbReference type="Proteomes" id="UP001279734">
    <property type="component" value="Unassembled WGS sequence"/>
</dbReference>
<evidence type="ECO:0000313" key="12">
    <source>
        <dbReference type="EMBL" id="GMH01602.1"/>
    </source>
</evidence>
<dbReference type="GO" id="GO:0005524">
    <property type="term" value="F:ATP binding"/>
    <property type="evidence" value="ECO:0007669"/>
    <property type="project" value="UniProtKB-KW"/>
</dbReference>
<name>A0AAD3XDM3_NEPGR</name>
<evidence type="ECO:0000256" key="6">
    <source>
        <dbReference type="ARBA" id="ARBA00022679"/>
    </source>
</evidence>
<keyword evidence="9" id="KW-0067">ATP-binding</keyword>
<dbReference type="PANTHER" id="PTHR12280">
    <property type="entry name" value="PANTOTHENATE KINASE"/>
    <property type="match status" value="1"/>
</dbReference>
<evidence type="ECO:0000256" key="11">
    <source>
        <dbReference type="ARBA" id="ARBA00060870"/>
    </source>
</evidence>
<keyword evidence="5" id="KW-0963">Cytoplasm</keyword>
<dbReference type="PANTHER" id="PTHR12280:SF20">
    <property type="entry name" value="4'-PHOSPHOPANTETHEINE PHOSPHATASE"/>
    <property type="match status" value="1"/>
</dbReference>
<evidence type="ECO:0000313" key="13">
    <source>
        <dbReference type="Proteomes" id="UP001279734"/>
    </source>
</evidence>
<reference evidence="12" key="1">
    <citation type="submission" date="2023-05" db="EMBL/GenBank/DDBJ databases">
        <title>Nepenthes gracilis genome sequencing.</title>
        <authorList>
            <person name="Fukushima K."/>
        </authorList>
    </citation>
    <scope>NUCLEOTIDE SEQUENCE</scope>
    <source>
        <strain evidence="12">SING2019-196</strain>
    </source>
</reference>
<dbReference type="EC" id="2.7.1.33" evidence="4"/>
<gene>
    <name evidence="12" type="ORF">Nepgr_003441</name>
</gene>
<dbReference type="GO" id="GO:0004594">
    <property type="term" value="F:pantothenate kinase activity"/>
    <property type="evidence" value="ECO:0007669"/>
    <property type="project" value="UniProtKB-EC"/>
</dbReference>
<evidence type="ECO:0000256" key="1">
    <source>
        <dbReference type="ARBA" id="ARBA00001206"/>
    </source>
</evidence>
<evidence type="ECO:0000256" key="8">
    <source>
        <dbReference type="ARBA" id="ARBA00022777"/>
    </source>
</evidence>
<comment type="caution">
    <text evidence="12">The sequence shown here is derived from an EMBL/GenBank/DDBJ whole genome shotgun (WGS) entry which is preliminary data.</text>
</comment>
<keyword evidence="8" id="KW-0418">Kinase</keyword>
<dbReference type="Gene3D" id="3.30.420.510">
    <property type="match status" value="1"/>
</dbReference>
<evidence type="ECO:0000256" key="3">
    <source>
        <dbReference type="ARBA" id="ARBA00005225"/>
    </source>
</evidence>
<dbReference type="Gene3D" id="3.30.420.40">
    <property type="match status" value="1"/>
</dbReference>
<evidence type="ECO:0000256" key="4">
    <source>
        <dbReference type="ARBA" id="ARBA00012102"/>
    </source>
</evidence>
<comment type="subcellular location">
    <subcellularLocation>
        <location evidence="2">Cytoplasm</location>
    </subcellularLocation>
</comment>
<evidence type="ECO:0000256" key="5">
    <source>
        <dbReference type="ARBA" id="ARBA00022490"/>
    </source>
</evidence>
<comment type="similarity">
    <text evidence="11">Belongs to the type II pantothenate kinase family.</text>
</comment>
<evidence type="ECO:0000256" key="7">
    <source>
        <dbReference type="ARBA" id="ARBA00022741"/>
    </source>
</evidence>
<dbReference type="SUPFAM" id="SSF53067">
    <property type="entry name" value="Actin-like ATPase domain"/>
    <property type="match status" value="2"/>
</dbReference>
<dbReference type="FunFam" id="3.30.420.40:FF:000442">
    <property type="entry name" value="Pantothenate kinase 1"/>
    <property type="match status" value="1"/>
</dbReference>
<accession>A0AAD3XDM3</accession>
<protein>
    <recommendedName>
        <fullName evidence="4">pantothenate kinase</fullName>
        <ecNumber evidence="4">2.7.1.33</ecNumber>
    </recommendedName>
</protein>
<dbReference type="NCBIfam" id="TIGR00555">
    <property type="entry name" value="panK_eukar"/>
    <property type="match status" value="1"/>
</dbReference>
<proteinExistence type="inferred from homology"/>
<dbReference type="InterPro" id="IPR043129">
    <property type="entry name" value="ATPase_NBD"/>
</dbReference>
<comment type="pathway">
    <text evidence="3">Cofactor biosynthesis; coenzyme A biosynthesis; CoA from (R)-pantothenate: step 1/5.</text>
</comment>
<dbReference type="FunFam" id="3.30.420.40:FF:000025">
    <property type="entry name" value="pantothenate kinase 2, mitochondrial"/>
    <property type="match status" value="1"/>
</dbReference>
<keyword evidence="6" id="KW-0808">Transferase</keyword>
<dbReference type="AlphaFoldDB" id="A0AAD3XDM3"/>
<dbReference type="CDD" id="cd24123">
    <property type="entry name" value="ASKHA_NBD_PanK-II_Pank4"/>
    <property type="match status" value="1"/>
</dbReference>
<dbReference type="EMBL" id="BSYO01000003">
    <property type="protein sequence ID" value="GMH01602.1"/>
    <property type="molecule type" value="Genomic_DNA"/>
</dbReference>
<dbReference type="GO" id="GO:0005634">
    <property type="term" value="C:nucleus"/>
    <property type="evidence" value="ECO:0007669"/>
    <property type="project" value="TreeGrafter"/>
</dbReference>
<keyword evidence="10" id="KW-0173">Coenzyme A biosynthesis</keyword>